<keyword evidence="9" id="KW-0315">Glutamine amidotransferase</keyword>
<evidence type="ECO:0000256" key="1">
    <source>
        <dbReference type="ARBA" id="ARBA00001946"/>
    </source>
</evidence>
<dbReference type="GO" id="GO:0005524">
    <property type="term" value="F:ATP binding"/>
    <property type="evidence" value="ECO:0007669"/>
    <property type="project" value="UniProtKB-KW"/>
</dbReference>
<gene>
    <name evidence="12" type="ORF">FCL42_19990</name>
</gene>
<dbReference type="PANTHER" id="PTHR43873">
    <property type="entry name" value="COBYRINATE A,C-DIAMIDE SYNTHASE"/>
    <property type="match status" value="1"/>
</dbReference>
<keyword evidence="6" id="KW-0547">Nucleotide-binding</keyword>
<evidence type="ECO:0000259" key="11">
    <source>
        <dbReference type="Pfam" id="PF07685"/>
    </source>
</evidence>
<comment type="cofactor">
    <cofactor evidence="1">
        <name>Mg(2+)</name>
        <dbReference type="ChEBI" id="CHEBI:18420"/>
    </cofactor>
</comment>
<evidence type="ECO:0000256" key="9">
    <source>
        <dbReference type="ARBA" id="ARBA00022962"/>
    </source>
</evidence>
<evidence type="ECO:0000256" key="3">
    <source>
        <dbReference type="ARBA" id="ARBA00006205"/>
    </source>
</evidence>
<dbReference type="PROSITE" id="PS51274">
    <property type="entry name" value="GATASE_COBBQ"/>
    <property type="match status" value="1"/>
</dbReference>
<dbReference type="Gene3D" id="3.40.50.880">
    <property type="match status" value="1"/>
</dbReference>
<feature type="domain" description="CobQ/CobB/MinD/ParA nucleotide binding" evidence="10">
    <location>
        <begin position="11"/>
        <end position="188"/>
    </location>
</feature>
<keyword evidence="7" id="KW-0067">ATP-binding</keyword>
<proteinExistence type="inferred from homology"/>
<protein>
    <submittedName>
        <fullName evidence="12">Cobyrinate a,c-diamide synthase</fullName>
    </submittedName>
</protein>
<evidence type="ECO:0000256" key="8">
    <source>
        <dbReference type="ARBA" id="ARBA00022842"/>
    </source>
</evidence>
<dbReference type="Gene3D" id="3.40.50.300">
    <property type="entry name" value="P-loop containing nucleotide triphosphate hydrolases"/>
    <property type="match status" value="1"/>
</dbReference>
<name>A0A4U1BJ11_9GAMM</name>
<comment type="similarity">
    <text evidence="3">Belongs to the CobB/CobQ family. CobQ subfamily.</text>
</comment>
<keyword evidence="4" id="KW-0169">Cobalamin biosynthesis</keyword>
<dbReference type="RefSeq" id="WP_136865200.1">
    <property type="nucleotide sequence ID" value="NZ_SWCJ01000024.1"/>
</dbReference>
<dbReference type="NCBIfam" id="TIGR00379">
    <property type="entry name" value="cobB"/>
    <property type="match status" value="1"/>
</dbReference>
<reference evidence="12 13" key="1">
    <citation type="submission" date="2019-04" db="EMBL/GenBank/DDBJ databases">
        <authorList>
            <person name="Hwang J.C."/>
        </authorList>
    </citation>
    <scope>NUCLEOTIDE SEQUENCE [LARGE SCALE GENOMIC DNA]</scope>
    <source>
        <strain evidence="12 13">IMCC35002</strain>
    </source>
</reference>
<evidence type="ECO:0000259" key="10">
    <source>
        <dbReference type="Pfam" id="PF01656"/>
    </source>
</evidence>
<evidence type="ECO:0000256" key="7">
    <source>
        <dbReference type="ARBA" id="ARBA00022840"/>
    </source>
</evidence>
<evidence type="ECO:0000256" key="4">
    <source>
        <dbReference type="ARBA" id="ARBA00022573"/>
    </source>
</evidence>
<keyword evidence="13" id="KW-1185">Reference proteome</keyword>
<feature type="domain" description="CobB/CobQ-like glutamine amidotransferase" evidence="11">
    <location>
        <begin position="244"/>
        <end position="430"/>
    </location>
</feature>
<dbReference type="SUPFAM" id="SSF52317">
    <property type="entry name" value="Class I glutamine amidotransferase-like"/>
    <property type="match status" value="1"/>
</dbReference>
<dbReference type="AlphaFoldDB" id="A0A4U1BJ11"/>
<dbReference type="NCBIfam" id="NF002204">
    <property type="entry name" value="PRK01077.1"/>
    <property type="match status" value="1"/>
</dbReference>
<comment type="caution">
    <text evidence="12">The sequence shown here is derived from an EMBL/GenBank/DDBJ whole genome shotgun (WGS) entry which is preliminary data.</text>
</comment>
<evidence type="ECO:0000313" key="12">
    <source>
        <dbReference type="EMBL" id="TKB50068.1"/>
    </source>
</evidence>
<sequence length="456" mass="49025">MANKLSCPALLVAAGSSDSGKTTVVAAMARYWRNQGKRVRVFKCGPDFIDPKFHEQASGNPAHQLDLGMMGESACRRHLAEAAKEADLILVEGVMGLFDGKRSSAEFAIQFGLPVLAVINGAKMAQTFGAIAYGLANFDSRLNLYGVVANQVGSPGHAKLLASSVPQGITFAGALPRDEALALPDRHLGLVQAQEIPGLDEWLETAAAKLADSVPLTLPPPVSFESVAEDTAISELGQPLQGKTIAVANDAAFAFIYQDNLNFLTQMGAKLRFFSPLAKQRLPQCDALYLPGGYPELHLKVLSEHDALIEDIQAHVNGDKPALAECGGMLYLLNQLTTVEGQCHQLAGVIPGQAQMQKRLAAIGMMSAELTSGFGGERAIEAARGHSFHFSKSNIDLKHIATAQQNGIVKVDEPVYRHHRLLASYVHWYLPSAPRFFVSLFLGEEIIPSKVADHES</sequence>
<dbReference type="InterPro" id="IPR027417">
    <property type="entry name" value="P-loop_NTPase"/>
</dbReference>
<keyword evidence="5" id="KW-0436">Ligase</keyword>
<dbReference type="InterPro" id="IPR004484">
    <property type="entry name" value="CbiA/CobB_synth"/>
</dbReference>
<dbReference type="GO" id="GO:0009236">
    <property type="term" value="P:cobalamin biosynthetic process"/>
    <property type="evidence" value="ECO:0007669"/>
    <property type="project" value="UniProtKB-KW"/>
</dbReference>
<dbReference type="GO" id="GO:0042242">
    <property type="term" value="F:cobyrinic acid a,c-diamide synthase activity"/>
    <property type="evidence" value="ECO:0007669"/>
    <property type="project" value="InterPro"/>
</dbReference>
<organism evidence="12 13">
    <name type="scientific">Ferrimonas aestuarii</name>
    <dbReference type="NCBI Taxonomy" id="2569539"/>
    <lineage>
        <taxon>Bacteria</taxon>
        <taxon>Pseudomonadati</taxon>
        <taxon>Pseudomonadota</taxon>
        <taxon>Gammaproteobacteria</taxon>
        <taxon>Alteromonadales</taxon>
        <taxon>Ferrimonadaceae</taxon>
        <taxon>Ferrimonas</taxon>
    </lineage>
</organism>
<keyword evidence="8" id="KW-0460">Magnesium</keyword>
<dbReference type="SUPFAM" id="SSF52540">
    <property type="entry name" value="P-loop containing nucleoside triphosphate hydrolases"/>
    <property type="match status" value="1"/>
</dbReference>
<evidence type="ECO:0000313" key="13">
    <source>
        <dbReference type="Proteomes" id="UP000305675"/>
    </source>
</evidence>
<comment type="pathway">
    <text evidence="2">Cofactor biosynthesis; adenosylcobalamin biosynthesis.</text>
</comment>
<dbReference type="CDD" id="cd05388">
    <property type="entry name" value="CobB_N"/>
    <property type="match status" value="1"/>
</dbReference>
<dbReference type="InterPro" id="IPR002586">
    <property type="entry name" value="CobQ/CobB/MinD/ParA_Nub-bd_dom"/>
</dbReference>
<evidence type="ECO:0000256" key="5">
    <source>
        <dbReference type="ARBA" id="ARBA00022598"/>
    </source>
</evidence>
<dbReference type="Proteomes" id="UP000305675">
    <property type="component" value="Unassembled WGS sequence"/>
</dbReference>
<evidence type="ECO:0000256" key="6">
    <source>
        <dbReference type="ARBA" id="ARBA00022741"/>
    </source>
</evidence>
<dbReference type="InterPro" id="IPR011698">
    <property type="entry name" value="GATase_3"/>
</dbReference>
<accession>A0A4U1BJ11</accession>
<dbReference type="Pfam" id="PF07685">
    <property type="entry name" value="GATase_3"/>
    <property type="match status" value="1"/>
</dbReference>
<dbReference type="InterPro" id="IPR029062">
    <property type="entry name" value="Class_I_gatase-like"/>
</dbReference>
<dbReference type="EMBL" id="SWCJ01000024">
    <property type="protein sequence ID" value="TKB50068.1"/>
    <property type="molecule type" value="Genomic_DNA"/>
</dbReference>
<evidence type="ECO:0000256" key="2">
    <source>
        <dbReference type="ARBA" id="ARBA00004953"/>
    </source>
</evidence>
<dbReference type="Pfam" id="PF01656">
    <property type="entry name" value="CbiA"/>
    <property type="match status" value="1"/>
</dbReference>
<dbReference type="PANTHER" id="PTHR43873:SF1">
    <property type="entry name" value="COBYRINATE A,C-DIAMIDE SYNTHASE"/>
    <property type="match status" value="1"/>
</dbReference>
<dbReference type="OrthoDB" id="9764035at2"/>
<dbReference type="CDD" id="cd03130">
    <property type="entry name" value="GATase1_CobB"/>
    <property type="match status" value="1"/>
</dbReference>